<organism evidence="1 2">
    <name type="scientific">Curvularia kusanoi</name>
    <name type="common">Cochliobolus kusanoi</name>
    <dbReference type="NCBI Taxonomy" id="90978"/>
    <lineage>
        <taxon>Eukaryota</taxon>
        <taxon>Fungi</taxon>
        <taxon>Dikarya</taxon>
        <taxon>Ascomycota</taxon>
        <taxon>Pezizomycotina</taxon>
        <taxon>Dothideomycetes</taxon>
        <taxon>Pleosporomycetidae</taxon>
        <taxon>Pleosporales</taxon>
        <taxon>Pleosporineae</taxon>
        <taxon>Pleosporaceae</taxon>
        <taxon>Curvularia</taxon>
    </lineage>
</organism>
<dbReference type="OrthoDB" id="3932329at2759"/>
<name>A0A9P4TIL9_CURKU</name>
<gene>
    <name evidence="1" type="ORF">E8E13_002294</name>
</gene>
<dbReference type="AlphaFoldDB" id="A0A9P4TIL9"/>
<keyword evidence="2" id="KW-1185">Reference proteome</keyword>
<dbReference type="Proteomes" id="UP000801428">
    <property type="component" value="Unassembled WGS sequence"/>
</dbReference>
<evidence type="ECO:0000313" key="2">
    <source>
        <dbReference type="Proteomes" id="UP000801428"/>
    </source>
</evidence>
<reference evidence="1" key="1">
    <citation type="submission" date="2019-04" db="EMBL/GenBank/DDBJ databases">
        <title>Sequencing of skin fungus with MAO and IRED activity.</title>
        <authorList>
            <person name="Marsaioli A.J."/>
            <person name="Bonatto J.M.C."/>
            <person name="Reis Junior O."/>
        </authorList>
    </citation>
    <scope>NUCLEOTIDE SEQUENCE</scope>
    <source>
        <strain evidence="1">30M1</strain>
    </source>
</reference>
<proteinExistence type="predicted"/>
<accession>A0A9P4TIL9</accession>
<evidence type="ECO:0000313" key="1">
    <source>
        <dbReference type="EMBL" id="KAF3005609.1"/>
    </source>
</evidence>
<comment type="caution">
    <text evidence="1">The sequence shown here is derived from an EMBL/GenBank/DDBJ whole genome shotgun (WGS) entry which is preliminary data.</text>
</comment>
<sequence length="233" mass="25870">MGHPSIHCVVCGGPFGNPYDELMEGRYPDAGHLQDIKSQELEWLDGVQLFGLPSALQSFYSSASDHQPKSDPKEMPIFIDNARYNYGAEIVFNVRGIGDLATLCPNQNGDCLFAMHGACASIVRLVCARQTTFTLRAYYEVLRSAIPYYYDSGGIYWPHDYFGAQTYWGYDEWDYHEGFRKFVTDPLAISETTNFVLETLEAAPAPPPTSADATGTGRLTQAVETTRAALPNK</sequence>
<dbReference type="EMBL" id="SWKU01000006">
    <property type="protein sequence ID" value="KAF3005609.1"/>
    <property type="molecule type" value="Genomic_DNA"/>
</dbReference>
<protein>
    <submittedName>
        <fullName evidence="1">Uncharacterized protein</fullName>
    </submittedName>
</protein>